<comment type="caution">
    <text evidence="1">The sequence shown here is derived from an EMBL/GenBank/DDBJ whole genome shotgun (WGS) entry which is preliminary data.</text>
</comment>
<evidence type="ECO:0000313" key="1">
    <source>
        <dbReference type="EMBL" id="KAG2656741.1"/>
    </source>
</evidence>
<gene>
    <name evidence="1" type="ORF">PVAP13_1KG104331</name>
</gene>
<name>A0A8T0X4X0_PANVG</name>
<sequence>MANIRTVSSLAEVNGVLEEMGIDTIGGANQVQFRLHEQASLKDATKMKTRIRPGRHGFKLVNSELFDCKFKAMVELQEGYNTMVETCMVDCDHQLLPLEARIAELKYLLLSTDEEIPKIGFGAAERNRGVQQMRYPNRPFTDAQRVPYQAACPTNAERDTAVSLDKRAQMAFWKFNLRLLEVKESILEKTKTELERSLRVEFNKAIEEQSDLGVGYATYEFHNA</sequence>
<reference evidence="1" key="1">
    <citation type="submission" date="2020-05" db="EMBL/GenBank/DDBJ databases">
        <title>WGS assembly of Panicum virgatum.</title>
        <authorList>
            <person name="Lovell J.T."/>
            <person name="Jenkins J."/>
            <person name="Shu S."/>
            <person name="Juenger T.E."/>
            <person name="Schmutz J."/>
        </authorList>
    </citation>
    <scope>NUCLEOTIDE SEQUENCE</scope>
    <source>
        <strain evidence="1">AP13</strain>
    </source>
</reference>
<dbReference type="AlphaFoldDB" id="A0A8T0X4X0"/>
<evidence type="ECO:0000313" key="2">
    <source>
        <dbReference type="Proteomes" id="UP000823388"/>
    </source>
</evidence>
<accession>A0A8T0X4X0</accession>
<organism evidence="1 2">
    <name type="scientific">Panicum virgatum</name>
    <name type="common">Blackwell switchgrass</name>
    <dbReference type="NCBI Taxonomy" id="38727"/>
    <lineage>
        <taxon>Eukaryota</taxon>
        <taxon>Viridiplantae</taxon>
        <taxon>Streptophyta</taxon>
        <taxon>Embryophyta</taxon>
        <taxon>Tracheophyta</taxon>
        <taxon>Spermatophyta</taxon>
        <taxon>Magnoliopsida</taxon>
        <taxon>Liliopsida</taxon>
        <taxon>Poales</taxon>
        <taxon>Poaceae</taxon>
        <taxon>PACMAD clade</taxon>
        <taxon>Panicoideae</taxon>
        <taxon>Panicodae</taxon>
        <taxon>Paniceae</taxon>
        <taxon>Panicinae</taxon>
        <taxon>Panicum</taxon>
        <taxon>Panicum sect. Hiantes</taxon>
    </lineage>
</organism>
<dbReference type="EMBL" id="CM029037">
    <property type="protein sequence ID" value="KAG2656741.1"/>
    <property type="molecule type" value="Genomic_DNA"/>
</dbReference>
<protein>
    <submittedName>
        <fullName evidence="1">Uncharacterized protein</fullName>
    </submittedName>
</protein>
<dbReference type="OrthoDB" id="675750at2759"/>
<keyword evidence="2" id="KW-1185">Reference proteome</keyword>
<dbReference type="Proteomes" id="UP000823388">
    <property type="component" value="Chromosome 1K"/>
</dbReference>
<proteinExistence type="predicted"/>